<evidence type="ECO:0000313" key="3">
    <source>
        <dbReference type="EMBL" id="CDW77646.1"/>
    </source>
</evidence>
<gene>
    <name evidence="3" type="primary">Contig9964.g10648</name>
    <name evidence="3" type="ORF">STYLEM_6610</name>
</gene>
<keyword evidence="1" id="KW-0175">Coiled coil</keyword>
<feature type="coiled-coil region" evidence="1">
    <location>
        <begin position="255"/>
        <end position="288"/>
    </location>
</feature>
<accession>A0A078A6Z0</accession>
<feature type="region of interest" description="Disordered" evidence="2">
    <location>
        <begin position="650"/>
        <end position="692"/>
    </location>
</feature>
<protein>
    <submittedName>
        <fullName evidence="3">Uncharacterized protein</fullName>
    </submittedName>
</protein>
<dbReference type="EMBL" id="CCKQ01006337">
    <property type="protein sequence ID" value="CDW77646.1"/>
    <property type="molecule type" value="Genomic_DNA"/>
</dbReference>
<evidence type="ECO:0000256" key="1">
    <source>
        <dbReference type="SAM" id="Coils"/>
    </source>
</evidence>
<feature type="coiled-coil region" evidence="1">
    <location>
        <begin position="42"/>
        <end position="90"/>
    </location>
</feature>
<sequence>MSSQNQLVQGGTIQQQQILQHRHRSYVKSQERLVNILEDNALVILKKEKQRLEKQVNNRKLKIEQQQENIQKAESELRMIQQQIEFFKYECDRALENIKDSYRRLTEESVSELSRIKNPPQILQEVAFKFQMMLTSQDQQNQAPQQQQTWQGFQDFTRNYSKVKDCMYNFVPEDLKEHTLSQIMPIWKQHNSLSQKLIKLSSKGSAKIVLDFICFSVEYKLKKDIFNQSSDVTLPEVQSRLNSYQDSKDKDLKQNQDDDANIENVERYIKEIEQNSQIKERVKELSKEAVRKFNMQDHYEVLIDSTVEKDQPKTILRYKREGKRSFQNTTNGMPQVSESVNSHYLDVKDSFQSFNNPQSAFVGNINQLSHNTQSRILFNAIQAHDLSNMSASLTNQLSDRQFNQFHNLGEIGGTFDMNNPLHTTLSPQNNILQGSAQNLRPNNNSITFLSRQSIQPFQANANNIKVTANRDMMLLQGGINVGTPSSSALVSSRTNQTKSVQDLHAIYRNSNNAGSSGIPNLIISQNTNSNKDFINQFTIDPTSLPYQSAHKPNPQSFHQAQDYVTNSSQNMIQRSKLQTPDPMRGTFLSTTTGNKFSANRKEFEFSDQQQFQQSSHRDKKSNLLIRGGAHSQSQYSLLPIKKPVNEQAKVKKLRLKSQDHNQQQQQQQQYQSQYNRHSMNQYRRKESSSLDQDEIINSSSNLNEDDVDEHDASHYRNLEQVDSMVLLMTNRMIQEEMRDYNTQEKSHSAFEMMTSCRTRLKKFFCYY</sequence>
<keyword evidence="4" id="KW-1185">Reference proteome</keyword>
<dbReference type="AlphaFoldDB" id="A0A078A6Z0"/>
<feature type="compositionally biased region" description="Low complexity" evidence="2">
    <location>
        <begin position="662"/>
        <end position="674"/>
    </location>
</feature>
<evidence type="ECO:0000256" key="2">
    <source>
        <dbReference type="SAM" id="MobiDB-lite"/>
    </source>
</evidence>
<dbReference type="InParanoid" id="A0A078A6Z0"/>
<evidence type="ECO:0000313" key="4">
    <source>
        <dbReference type="Proteomes" id="UP000039865"/>
    </source>
</evidence>
<proteinExistence type="predicted"/>
<reference evidence="3 4" key="1">
    <citation type="submission" date="2014-06" db="EMBL/GenBank/DDBJ databases">
        <authorList>
            <person name="Swart Estienne"/>
        </authorList>
    </citation>
    <scope>NUCLEOTIDE SEQUENCE [LARGE SCALE GENOMIC DNA]</scope>
    <source>
        <strain evidence="3 4">130c</strain>
    </source>
</reference>
<dbReference type="Proteomes" id="UP000039865">
    <property type="component" value="Unassembled WGS sequence"/>
</dbReference>
<dbReference type="Gene3D" id="1.20.920.20">
    <property type="match status" value="1"/>
</dbReference>
<name>A0A078A6Z0_STYLE</name>
<organism evidence="3 4">
    <name type="scientific">Stylonychia lemnae</name>
    <name type="common">Ciliate</name>
    <dbReference type="NCBI Taxonomy" id="5949"/>
    <lineage>
        <taxon>Eukaryota</taxon>
        <taxon>Sar</taxon>
        <taxon>Alveolata</taxon>
        <taxon>Ciliophora</taxon>
        <taxon>Intramacronucleata</taxon>
        <taxon>Spirotrichea</taxon>
        <taxon>Stichotrichia</taxon>
        <taxon>Sporadotrichida</taxon>
        <taxon>Oxytrichidae</taxon>
        <taxon>Stylonychinae</taxon>
        <taxon>Stylonychia</taxon>
    </lineage>
</organism>